<evidence type="ECO:0000313" key="1">
    <source>
        <dbReference type="EMBL" id="KAG5531698.1"/>
    </source>
</evidence>
<proteinExistence type="predicted"/>
<name>A0AAV6ISL4_9ERIC</name>
<accession>A0AAV6ISL4</accession>
<protein>
    <submittedName>
        <fullName evidence="1">Uncharacterized protein</fullName>
    </submittedName>
</protein>
<organism evidence="1 2">
    <name type="scientific">Rhododendron griersonianum</name>
    <dbReference type="NCBI Taxonomy" id="479676"/>
    <lineage>
        <taxon>Eukaryota</taxon>
        <taxon>Viridiplantae</taxon>
        <taxon>Streptophyta</taxon>
        <taxon>Embryophyta</taxon>
        <taxon>Tracheophyta</taxon>
        <taxon>Spermatophyta</taxon>
        <taxon>Magnoliopsida</taxon>
        <taxon>eudicotyledons</taxon>
        <taxon>Gunneridae</taxon>
        <taxon>Pentapetalae</taxon>
        <taxon>asterids</taxon>
        <taxon>Ericales</taxon>
        <taxon>Ericaceae</taxon>
        <taxon>Ericoideae</taxon>
        <taxon>Rhodoreae</taxon>
        <taxon>Rhododendron</taxon>
    </lineage>
</organism>
<keyword evidence="2" id="KW-1185">Reference proteome</keyword>
<dbReference type="AlphaFoldDB" id="A0AAV6ISL4"/>
<reference evidence="1" key="1">
    <citation type="submission" date="2020-08" db="EMBL/GenBank/DDBJ databases">
        <title>Plant Genome Project.</title>
        <authorList>
            <person name="Zhang R.-G."/>
        </authorList>
    </citation>
    <scope>NUCLEOTIDE SEQUENCE</scope>
    <source>
        <strain evidence="1">WSP0</strain>
        <tissue evidence="1">Leaf</tissue>
    </source>
</reference>
<dbReference type="Proteomes" id="UP000823749">
    <property type="component" value="Chromosome 9"/>
</dbReference>
<gene>
    <name evidence="1" type="ORF">RHGRI_026350</name>
</gene>
<evidence type="ECO:0000313" key="2">
    <source>
        <dbReference type="Proteomes" id="UP000823749"/>
    </source>
</evidence>
<dbReference type="EMBL" id="JACTNZ010000009">
    <property type="protein sequence ID" value="KAG5531698.1"/>
    <property type="molecule type" value="Genomic_DNA"/>
</dbReference>
<comment type="caution">
    <text evidence="1">The sequence shown here is derived from an EMBL/GenBank/DDBJ whole genome shotgun (WGS) entry which is preliminary data.</text>
</comment>
<sequence>MSAAAEEERGKRGWFDATAAAAVGRRRNLSYPARAGGHMELFDLGYGPLPYHFDPKGGDYRDGRCVAIRRRW</sequence>